<dbReference type="SUPFAM" id="SSF46689">
    <property type="entry name" value="Homeodomain-like"/>
    <property type="match status" value="1"/>
</dbReference>
<dbReference type="PROSITE" id="PS50977">
    <property type="entry name" value="HTH_TETR_2"/>
    <property type="match status" value="1"/>
</dbReference>
<dbReference type="Pfam" id="PF17938">
    <property type="entry name" value="TetR_C_29"/>
    <property type="match status" value="1"/>
</dbReference>
<feature type="domain" description="HTH tetR-type" evidence="3">
    <location>
        <begin position="21"/>
        <end position="81"/>
    </location>
</feature>
<dbReference type="SUPFAM" id="SSF48498">
    <property type="entry name" value="Tetracyclin repressor-like, C-terminal domain"/>
    <property type="match status" value="1"/>
</dbReference>
<organism evidence="4 5">
    <name type="scientific">Tropicibacter oceani</name>
    <dbReference type="NCBI Taxonomy" id="3058420"/>
    <lineage>
        <taxon>Bacteria</taxon>
        <taxon>Pseudomonadati</taxon>
        <taxon>Pseudomonadota</taxon>
        <taxon>Alphaproteobacteria</taxon>
        <taxon>Rhodobacterales</taxon>
        <taxon>Roseobacteraceae</taxon>
        <taxon>Tropicibacter</taxon>
    </lineage>
</organism>
<geneLocation type="plasmid" evidence="4 5">
    <name>unnamed1</name>
</geneLocation>
<dbReference type="EMBL" id="CP124617">
    <property type="protein sequence ID" value="WGW05977.1"/>
    <property type="molecule type" value="Genomic_DNA"/>
</dbReference>
<keyword evidence="5" id="KW-1185">Reference proteome</keyword>
<gene>
    <name evidence="4" type="ORF">QF118_19090</name>
</gene>
<reference evidence="4 5" key="1">
    <citation type="submission" date="2023-05" db="EMBL/GenBank/DDBJ databases">
        <title>YMD87, complete Genome.</title>
        <authorList>
            <person name="Zhang J."/>
            <person name="Xu X."/>
        </authorList>
    </citation>
    <scope>NUCLEOTIDE SEQUENCE [LARGE SCALE GENOMIC DNA]</scope>
    <source>
        <strain evidence="4 5">YMD87</strain>
        <plasmid evidence="4 5">unnamed1</plasmid>
    </source>
</reference>
<dbReference type="InterPro" id="IPR050109">
    <property type="entry name" value="HTH-type_TetR-like_transc_reg"/>
</dbReference>
<evidence type="ECO:0000313" key="5">
    <source>
        <dbReference type="Proteomes" id="UP001241605"/>
    </source>
</evidence>
<protein>
    <submittedName>
        <fullName evidence="4">TetR family transcriptional regulator</fullName>
    </submittedName>
</protein>
<dbReference type="InterPro" id="IPR041474">
    <property type="entry name" value="NicS_C"/>
</dbReference>
<dbReference type="PANTHER" id="PTHR30328">
    <property type="entry name" value="TRANSCRIPTIONAL REPRESSOR"/>
    <property type="match status" value="1"/>
</dbReference>
<dbReference type="InterPro" id="IPR001647">
    <property type="entry name" value="HTH_TetR"/>
</dbReference>
<evidence type="ECO:0000256" key="2">
    <source>
        <dbReference type="PROSITE-ProRule" id="PRU00335"/>
    </source>
</evidence>
<name>A0ABY8QN01_9RHOB</name>
<dbReference type="Pfam" id="PF00440">
    <property type="entry name" value="TetR_N"/>
    <property type="match status" value="1"/>
</dbReference>
<dbReference type="InterPro" id="IPR009057">
    <property type="entry name" value="Homeodomain-like_sf"/>
</dbReference>
<sequence>MDGTTEGAATQRKTSWKKDPEAVKANILTVATEEFAAFGLSGANINEIARKTATSKRMIYYYFGDKEGLYCAVLEGVYATLRRNEDLLDVQGLDPVNALRRLIGATFEAHMNAPHFVRLVMIENIHNAQYLRKSDIVPKLNRSIIENLEDVCRRGKSAGLFRAGTDPLELHWLISSFSFYNVSNRHTFSTSFGKTLYTKARQAQLKERMTDMVLAAAVIGHEPKSWD</sequence>
<keyword evidence="4" id="KW-0614">Plasmid</keyword>
<evidence type="ECO:0000313" key="4">
    <source>
        <dbReference type="EMBL" id="WGW05977.1"/>
    </source>
</evidence>
<evidence type="ECO:0000256" key="1">
    <source>
        <dbReference type="ARBA" id="ARBA00023125"/>
    </source>
</evidence>
<dbReference type="PANTHER" id="PTHR30328:SF54">
    <property type="entry name" value="HTH-TYPE TRANSCRIPTIONAL REPRESSOR SCO4008"/>
    <property type="match status" value="1"/>
</dbReference>
<accession>A0ABY8QN01</accession>
<keyword evidence="1 2" id="KW-0238">DNA-binding</keyword>
<dbReference type="Proteomes" id="UP001241605">
    <property type="component" value="Plasmid unnamed1"/>
</dbReference>
<proteinExistence type="predicted"/>
<dbReference type="Gene3D" id="1.10.357.10">
    <property type="entry name" value="Tetracycline Repressor, domain 2"/>
    <property type="match status" value="1"/>
</dbReference>
<feature type="DNA-binding region" description="H-T-H motif" evidence="2">
    <location>
        <begin position="44"/>
        <end position="63"/>
    </location>
</feature>
<evidence type="ECO:0000259" key="3">
    <source>
        <dbReference type="PROSITE" id="PS50977"/>
    </source>
</evidence>
<dbReference type="RefSeq" id="WP_282302600.1">
    <property type="nucleotide sequence ID" value="NZ_CP124617.1"/>
</dbReference>
<dbReference type="InterPro" id="IPR036271">
    <property type="entry name" value="Tet_transcr_reg_TetR-rel_C_sf"/>
</dbReference>